<keyword evidence="3" id="KW-1185">Reference proteome</keyword>
<sequence length="76" mass="8793">MEDRALNPRQPWAMGRRGPVPRRSRKEQARLLDGLASRRMRLLEILQWKACHGRSATASLDLYREADGIHDWQLAG</sequence>
<feature type="region of interest" description="Disordered" evidence="1">
    <location>
        <begin position="1"/>
        <end position="26"/>
    </location>
</feature>
<accession>A0A518BGZ1</accession>
<evidence type="ECO:0000313" key="3">
    <source>
        <dbReference type="Proteomes" id="UP000316921"/>
    </source>
</evidence>
<protein>
    <submittedName>
        <fullName evidence="2">Uncharacterized protein</fullName>
    </submittedName>
</protein>
<evidence type="ECO:0000313" key="2">
    <source>
        <dbReference type="EMBL" id="QDU66242.1"/>
    </source>
</evidence>
<gene>
    <name evidence="2" type="ORF">Pla133_13080</name>
</gene>
<proteinExistence type="predicted"/>
<evidence type="ECO:0000256" key="1">
    <source>
        <dbReference type="SAM" id="MobiDB-lite"/>
    </source>
</evidence>
<dbReference type="Proteomes" id="UP000316921">
    <property type="component" value="Chromosome"/>
</dbReference>
<dbReference type="KEGG" id="pbap:Pla133_13080"/>
<name>A0A518BGZ1_9BACT</name>
<reference evidence="2 3" key="1">
    <citation type="submission" date="2019-02" db="EMBL/GenBank/DDBJ databases">
        <title>Deep-cultivation of Planctomycetes and their phenomic and genomic characterization uncovers novel biology.</title>
        <authorList>
            <person name="Wiegand S."/>
            <person name="Jogler M."/>
            <person name="Boedeker C."/>
            <person name="Pinto D."/>
            <person name="Vollmers J."/>
            <person name="Rivas-Marin E."/>
            <person name="Kohn T."/>
            <person name="Peeters S.H."/>
            <person name="Heuer A."/>
            <person name="Rast P."/>
            <person name="Oberbeckmann S."/>
            <person name="Bunk B."/>
            <person name="Jeske O."/>
            <person name="Meyerdierks A."/>
            <person name="Storesund J.E."/>
            <person name="Kallscheuer N."/>
            <person name="Luecker S."/>
            <person name="Lage O.M."/>
            <person name="Pohl T."/>
            <person name="Merkel B.J."/>
            <person name="Hornburger P."/>
            <person name="Mueller R.-W."/>
            <person name="Bruemmer F."/>
            <person name="Labrenz M."/>
            <person name="Spormann A.M."/>
            <person name="Op den Camp H."/>
            <person name="Overmann J."/>
            <person name="Amann R."/>
            <person name="Jetten M.S.M."/>
            <person name="Mascher T."/>
            <person name="Medema M.H."/>
            <person name="Devos D.P."/>
            <person name="Kaster A.-K."/>
            <person name="Ovreas L."/>
            <person name="Rohde M."/>
            <person name="Galperin M.Y."/>
            <person name="Jogler C."/>
        </authorList>
    </citation>
    <scope>NUCLEOTIDE SEQUENCE [LARGE SCALE GENOMIC DNA]</scope>
    <source>
        <strain evidence="2 3">Pla133</strain>
    </source>
</reference>
<dbReference type="AlphaFoldDB" id="A0A518BGZ1"/>
<dbReference type="EMBL" id="CP036287">
    <property type="protein sequence ID" value="QDU66242.1"/>
    <property type="molecule type" value="Genomic_DNA"/>
</dbReference>
<organism evidence="2 3">
    <name type="scientific">Engelhardtia mirabilis</name>
    <dbReference type="NCBI Taxonomy" id="2528011"/>
    <lineage>
        <taxon>Bacteria</taxon>
        <taxon>Pseudomonadati</taxon>
        <taxon>Planctomycetota</taxon>
        <taxon>Planctomycetia</taxon>
        <taxon>Planctomycetia incertae sedis</taxon>
        <taxon>Engelhardtia</taxon>
    </lineage>
</organism>